<dbReference type="EMBL" id="GEEE01018651">
    <property type="protein sequence ID" value="JAP44574.1"/>
    <property type="molecule type" value="Transcribed_RNA"/>
</dbReference>
<organism evidence="3">
    <name type="scientific">Schistocephalus solidus</name>
    <name type="common">Tapeworm</name>
    <dbReference type="NCBI Taxonomy" id="70667"/>
    <lineage>
        <taxon>Eukaryota</taxon>
        <taxon>Metazoa</taxon>
        <taxon>Spiralia</taxon>
        <taxon>Lophotrochozoa</taxon>
        <taxon>Platyhelminthes</taxon>
        <taxon>Cestoda</taxon>
        <taxon>Eucestoda</taxon>
        <taxon>Diphyllobothriidea</taxon>
        <taxon>Diphyllobothriidae</taxon>
        <taxon>Schistocephalus</taxon>
    </lineage>
</organism>
<dbReference type="InterPro" id="IPR040017">
    <property type="entry name" value="XPOT"/>
</dbReference>
<feature type="non-terminal residue" evidence="3">
    <location>
        <position position="1"/>
    </location>
</feature>
<keyword evidence="1" id="KW-0813">Transport</keyword>
<dbReference type="AlphaFoldDB" id="A0A0X3NXU2"/>
<gene>
    <name evidence="3" type="primary">XPOT</name>
    <name evidence="3" type="ORF">TR101332</name>
</gene>
<dbReference type="SUPFAM" id="SSF48371">
    <property type="entry name" value="ARM repeat"/>
    <property type="match status" value="1"/>
</dbReference>
<keyword evidence="1" id="KW-0963">Cytoplasm</keyword>
<dbReference type="InterPro" id="IPR016024">
    <property type="entry name" value="ARM-type_fold"/>
</dbReference>
<dbReference type="InterPro" id="IPR045546">
    <property type="entry name" value="Exportin-T_C"/>
</dbReference>
<keyword evidence="1" id="KW-0694">RNA-binding</keyword>
<dbReference type="InterPro" id="IPR011989">
    <property type="entry name" value="ARM-like"/>
</dbReference>
<dbReference type="Gene3D" id="1.25.10.10">
    <property type="entry name" value="Leucine-rich Repeat Variant"/>
    <property type="match status" value="1"/>
</dbReference>
<evidence type="ECO:0000259" key="2">
    <source>
        <dbReference type="Pfam" id="PF19282"/>
    </source>
</evidence>
<comment type="subcellular location">
    <subcellularLocation>
        <location evidence="1">Nucleus</location>
    </subcellularLocation>
    <subcellularLocation>
        <location evidence="1">Cytoplasm</location>
    </subcellularLocation>
    <text evidence="1">Shuttles between the nucleus and the cytoplasm.</text>
</comment>
<keyword evidence="1" id="KW-0820">tRNA-binding</keyword>
<feature type="domain" description="Exportin-T C-terminal" evidence="2">
    <location>
        <begin position="700"/>
        <end position="922"/>
    </location>
</feature>
<keyword evidence="1" id="KW-0539">Nucleus</keyword>
<comment type="similarity">
    <text evidence="1">Belongs to the exportin family.</text>
</comment>
<dbReference type="GO" id="GO:0071528">
    <property type="term" value="P:tRNA re-export from nucleus"/>
    <property type="evidence" value="ECO:0007669"/>
    <property type="project" value="UniProtKB-UniRule"/>
</dbReference>
<name>A0A0X3NXU2_SCHSO</name>
<dbReference type="GO" id="GO:0031267">
    <property type="term" value="F:small GTPase binding"/>
    <property type="evidence" value="ECO:0007669"/>
    <property type="project" value="InterPro"/>
</dbReference>
<feature type="domain" description="Exportin-T C-terminal" evidence="2">
    <location>
        <begin position="247"/>
        <end position="510"/>
    </location>
</feature>
<dbReference type="GO" id="GO:0005643">
    <property type="term" value="C:nuclear pore"/>
    <property type="evidence" value="ECO:0007669"/>
    <property type="project" value="TreeGrafter"/>
</dbReference>
<comment type="function">
    <text evidence="1">tRNA nucleus export receptor which facilitates tRNA translocation across the nuclear pore complex.</text>
</comment>
<dbReference type="Pfam" id="PF19282">
    <property type="entry name" value="Exportin-T"/>
    <property type="match status" value="2"/>
</dbReference>
<dbReference type="PANTHER" id="PTHR15952:SF11">
    <property type="entry name" value="EXPORTIN-T"/>
    <property type="match status" value="1"/>
</dbReference>
<proteinExistence type="inferred from homology"/>
<dbReference type="GO" id="GO:0016363">
    <property type="term" value="C:nuclear matrix"/>
    <property type="evidence" value="ECO:0007669"/>
    <property type="project" value="TreeGrafter"/>
</dbReference>
<evidence type="ECO:0000313" key="3">
    <source>
        <dbReference type="EMBL" id="JAP44574.1"/>
    </source>
</evidence>
<dbReference type="PANTHER" id="PTHR15952">
    <property type="entry name" value="EXPORTIN-T/LOS1"/>
    <property type="match status" value="1"/>
</dbReference>
<sequence length="924" mass="101806">RNLDASEHADCELISSCLQILGLYASWIDVSLIVNIECFSILRTLVCCPTPSLLTGVCQLLKGLVCKGMAPFPDKLSLIIGIWSESLEPMMSVPFIARAIANAPCPHPSKDDEISEVTELIEDFSTLFGSIGYNLVEAYRTLVSSNVCGGPNTVDTSIFSRSPSVSSQALHSALDQCLEKLEMVFDVSISLLAHPDSNVSQGVLPFIGDYLGLLKTGATSDQSGKLSKSPTTNVQADGEKKILLELSEPRQFKLDRLLQVLLDKLKYPTDASAEEMEDFEEDRQEFLGIVRIVARIQGALVLKTIQTTLQNFLTRLPAVGAKDFRDDNLAHLDACLYLFFSLGEFLKAPRNDHFSQAYVHGEKMSEIMTSICDSSISSIDYFPVQLNFFEIIGRYDKFFNTHPKLLLNVLVAFLDERGLRNPRVNVRCRCAYLFSRLVKSHRNTLAPHAEQILQQLEGLLPLDPTPELQSQKTVGLENGTTKLQSNGIQNQKFLSITEQSFLYESSAHLILASALRSATSNGDGGSATDSQASHLFAMLLRPIMIQFPELVRLLAVEKDPIVAEPRGVVVKQAADLITRTTRVMSSQSPLNPEFIPLFMDILNVMVNSMAYLPTAPGSPGRGAACTGIRAYLHRLIVCIGPDCTVPCQQTKDGDSNGGLSNASEWLMLAISSIMPQLIGVNQDGTALVEAAEADIDQRWRELRDNMPLFNQIALRYKERSLPFLTACLPPLVGVTLNALSEPLHETQFVAMDERKCLRRNFLQMLQGVSQVLPQGLLVALGSNAANVLMSIVALTDACLAHDDAVGMKSGFAFFTAIVPVCAQETAFYEGFILSHLLPLCFLLPARSEFRLTDAQFVLALNESVGCIHVINSVKGQVFQDFLQGTFLPQQNLSAQYIESYVNNLRSNSLAEFQVFAKNFYSSFR</sequence>
<reference evidence="3" key="1">
    <citation type="submission" date="2016-01" db="EMBL/GenBank/DDBJ databases">
        <title>Reference transcriptome for the parasite Schistocephalus solidus: insights into the molecular evolution of parasitism.</title>
        <authorList>
            <person name="Hebert F.O."/>
            <person name="Grambauer S."/>
            <person name="Barber I."/>
            <person name="Landry C.R."/>
            <person name="Aubin-Horth N."/>
        </authorList>
    </citation>
    <scope>NUCLEOTIDE SEQUENCE</scope>
</reference>
<dbReference type="GO" id="GO:0005737">
    <property type="term" value="C:cytoplasm"/>
    <property type="evidence" value="ECO:0007669"/>
    <property type="project" value="UniProtKB-SubCell"/>
</dbReference>
<accession>A0A0X3NXU2</accession>
<protein>
    <recommendedName>
        <fullName evidence="1">Exportin-T</fullName>
    </recommendedName>
    <alternativeName>
        <fullName evidence="1">Exportin(tRNA)</fullName>
    </alternativeName>
    <alternativeName>
        <fullName evidence="1">tRNA exportin</fullName>
    </alternativeName>
</protein>
<dbReference type="GO" id="GO:0000049">
    <property type="term" value="F:tRNA binding"/>
    <property type="evidence" value="ECO:0007669"/>
    <property type="project" value="UniProtKB-UniRule"/>
</dbReference>
<evidence type="ECO:0000256" key="1">
    <source>
        <dbReference type="RuleBase" id="RU366037"/>
    </source>
</evidence>